<reference evidence="1" key="1">
    <citation type="submission" date="2021-01" db="EMBL/GenBank/DDBJ databases">
        <authorList>
            <person name="Eckstrom K.M.E."/>
        </authorList>
    </citation>
    <scope>NUCLEOTIDE SEQUENCE</scope>
    <source>
        <strain evidence="1">UVCC 0001</strain>
    </source>
</reference>
<dbReference type="EMBL" id="JASFZW010000006">
    <property type="protein sequence ID" value="KAK2077609.1"/>
    <property type="molecule type" value="Genomic_DNA"/>
</dbReference>
<organism evidence="1 2">
    <name type="scientific">Prototheca wickerhamii</name>
    <dbReference type="NCBI Taxonomy" id="3111"/>
    <lineage>
        <taxon>Eukaryota</taxon>
        <taxon>Viridiplantae</taxon>
        <taxon>Chlorophyta</taxon>
        <taxon>core chlorophytes</taxon>
        <taxon>Trebouxiophyceae</taxon>
        <taxon>Chlorellales</taxon>
        <taxon>Chlorellaceae</taxon>
        <taxon>Prototheca</taxon>
    </lineage>
</organism>
<dbReference type="Proteomes" id="UP001255856">
    <property type="component" value="Unassembled WGS sequence"/>
</dbReference>
<dbReference type="PANTHER" id="PTHR15002:SF0">
    <property type="entry name" value="RIBOSOMAL BIOGENESIS PROTEIN LAS1L"/>
    <property type="match status" value="1"/>
</dbReference>
<dbReference type="InterPro" id="IPR007174">
    <property type="entry name" value="Las1"/>
</dbReference>
<evidence type="ECO:0000313" key="1">
    <source>
        <dbReference type="EMBL" id="KAK2077609.1"/>
    </source>
</evidence>
<gene>
    <name evidence="1" type="ORF">QBZ16_004454</name>
</gene>
<dbReference type="GO" id="GO:0000460">
    <property type="term" value="P:maturation of 5.8S rRNA"/>
    <property type="evidence" value="ECO:0007669"/>
    <property type="project" value="TreeGrafter"/>
</dbReference>
<keyword evidence="2" id="KW-1185">Reference proteome</keyword>
<dbReference type="PANTHER" id="PTHR15002">
    <property type="entry name" value="RIBOSOMAL BIOGENESIS PROTEIN LAS1L"/>
    <property type="match status" value="1"/>
</dbReference>
<comment type="caution">
    <text evidence="1">The sequence shown here is derived from an EMBL/GenBank/DDBJ whole genome shotgun (WGS) entry which is preliminary data.</text>
</comment>
<dbReference type="AlphaFoldDB" id="A0AAD9MGW2"/>
<dbReference type="GO" id="GO:0000470">
    <property type="term" value="P:maturation of LSU-rRNA"/>
    <property type="evidence" value="ECO:0007669"/>
    <property type="project" value="TreeGrafter"/>
</dbReference>
<proteinExistence type="predicted"/>
<dbReference type="GO" id="GO:0090730">
    <property type="term" value="C:Las1 complex"/>
    <property type="evidence" value="ECO:0007669"/>
    <property type="project" value="InterPro"/>
</dbReference>
<accession>A0AAD9MGW2</accession>
<dbReference type="GO" id="GO:0030687">
    <property type="term" value="C:preribosome, large subunit precursor"/>
    <property type="evidence" value="ECO:0007669"/>
    <property type="project" value="TreeGrafter"/>
</dbReference>
<dbReference type="Pfam" id="PF04031">
    <property type="entry name" value="Las1"/>
    <property type="match status" value="1"/>
</dbReference>
<dbReference type="GO" id="GO:0004519">
    <property type="term" value="F:endonuclease activity"/>
    <property type="evidence" value="ECO:0007669"/>
    <property type="project" value="InterPro"/>
</dbReference>
<sequence>MFAGRQVEAWRVRGRVPLAVDSTANLREAQLLDQQGTVSEQIVRSQYCLSLIRLVNGISDSSQRGKTASSVATLATAAGVPRFLVDMRHEAAHNELPSLEAAREGAAAALEWLQTCYWRRQADHLAASGARLRALVEALAAACAGAEGAKPPAIALGALRSFVLLGRARPEPPCLPEPLVDFLRALRGEWDTLGGLLLRAALADGLEAAAAKLGVDAWRALLEQLVAACEVRAPQALDVLDRVALAACCDAWTRRAPARAHCVALCRALAGALDEQRDRDWVDRALAAMLEAPAGPAPDGAEAQADAAQARARWVRASPAEWAPCALGALPSRLDANGAAPCLRLEEPRVFGRPTS</sequence>
<name>A0AAD9MGW2_PROWI</name>
<evidence type="ECO:0000313" key="2">
    <source>
        <dbReference type="Proteomes" id="UP001255856"/>
    </source>
</evidence>
<protein>
    <submittedName>
        <fullName evidence="1">Uncharacterized protein</fullName>
    </submittedName>
</protein>